<comment type="similarity">
    <text evidence="5 12">In the C-terminal section; belongs to the HTP reductase family.</text>
</comment>
<keyword evidence="9 12" id="KW-0521">NADP</keyword>
<dbReference type="InterPro" id="IPR050765">
    <property type="entry name" value="Riboflavin_Biosynth_HTPR"/>
</dbReference>
<dbReference type="CDD" id="cd01284">
    <property type="entry name" value="Riboflavin_deaminase-reductase"/>
    <property type="match status" value="1"/>
</dbReference>
<dbReference type="RefSeq" id="WP_245972200.1">
    <property type="nucleotide sequence ID" value="NZ_JBEHHI010000001.1"/>
</dbReference>
<keyword evidence="8 12" id="KW-0862">Zinc</keyword>
<dbReference type="NCBIfam" id="TIGR00227">
    <property type="entry name" value="ribD_Cterm"/>
    <property type="match status" value="1"/>
</dbReference>
<dbReference type="InterPro" id="IPR024072">
    <property type="entry name" value="DHFR-like_dom_sf"/>
</dbReference>
<comment type="pathway">
    <text evidence="3 12">Cofactor biosynthesis; riboflavin biosynthesis; 5-amino-6-(D-ribitylamino)uracil from GTP: step 3/4.</text>
</comment>
<gene>
    <name evidence="14" type="ORF">Ga0609869_000243</name>
</gene>
<dbReference type="InterPro" id="IPR016192">
    <property type="entry name" value="APOBEC/CMP_deaminase_Zn-bd"/>
</dbReference>
<keyword evidence="12" id="KW-0378">Hydrolase</keyword>
<dbReference type="InterPro" id="IPR011549">
    <property type="entry name" value="RibD_C"/>
</dbReference>
<dbReference type="PROSITE" id="PS00903">
    <property type="entry name" value="CYT_DCMP_DEAMINASES_1"/>
    <property type="match status" value="1"/>
</dbReference>
<evidence type="ECO:0000256" key="5">
    <source>
        <dbReference type="ARBA" id="ARBA00007417"/>
    </source>
</evidence>
<dbReference type="EC" id="1.1.1.193" evidence="12"/>
<keyword evidence="10 12" id="KW-0560">Oxidoreductase</keyword>
<dbReference type="Gene3D" id="3.40.140.10">
    <property type="entry name" value="Cytidine Deaminase, domain 2"/>
    <property type="match status" value="1"/>
</dbReference>
<name>A0ABV3XNL1_9RHOB</name>
<dbReference type="EC" id="3.5.4.26" evidence="12"/>
<comment type="similarity">
    <text evidence="4 12">In the N-terminal section; belongs to the cytidine and deoxycytidylate deaminase family.</text>
</comment>
<dbReference type="PIRSF" id="PIRSF006769">
    <property type="entry name" value="RibD"/>
    <property type="match status" value="1"/>
</dbReference>
<comment type="pathway">
    <text evidence="2 12">Cofactor biosynthesis; riboflavin biosynthesis; 5-amino-6-(D-ribitylamino)uracil from GTP: step 2/4.</text>
</comment>
<evidence type="ECO:0000256" key="8">
    <source>
        <dbReference type="ARBA" id="ARBA00022833"/>
    </source>
</evidence>
<dbReference type="Pfam" id="PF01872">
    <property type="entry name" value="RibD_C"/>
    <property type="match status" value="1"/>
</dbReference>
<dbReference type="SUPFAM" id="SSF53597">
    <property type="entry name" value="Dihydrofolate reductase-like"/>
    <property type="match status" value="1"/>
</dbReference>
<comment type="caution">
    <text evidence="14">The sequence shown here is derived from an EMBL/GenBank/DDBJ whole genome shotgun (WGS) entry which is preliminary data.</text>
</comment>
<evidence type="ECO:0000259" key="13">
    <source>
        <dbReference type="PROSITE" id="PS51747"/>
    </source>
</evidence>
<evidence type="ECO:0000256" key="11">
    <source>
        <dbReference type="ARBA" id="ARBA00023268"/>
    </source>
</evidence>
<dbReference type="PANTHER" id="PTHR38011:SF7">
    <property type="entry name" value="2,5-DIAMINO-6-RIBOSYLAMINO-4(3H)-PYRIMIDINONE 5'-PHOSPHATE REDUCTASE"/>
    <property type="match status" value="1"/>
</dbReference>
<evidence type="ECO:0000256" key="4">
    <source>
        <dbReference type="ARBA" id="ARBA00005259"/>
    </source>
</evidence>
<proteinExistence type="inferred from homology"/>
<dbReference type="InterPro" id="IPR004794">
    <property type="entry name" value="Eubact_RibD"/>
</dbReference>
<dbReference type="Gene3D" id="3.40.430.10">
    <property type="entry name" value="Dihydrofolate Reductase, subunit A"/>
    <property type="match status" value="1"/>
</dbReference>
<dbReference type="Proteomes" id="UP001560019">
    <property type="component" value="Unassembled WGS sequence"/>
</dbReference>
<keyword evidence="15" id="KW-1185">Reference proteome</keyword>
<dbReference type="NCBIfam" id="TIGR00326">
    <property type="entry name" value="eubact_ribD"/>
    <property type="match status" value="1"/>
</dbReference>
<evidence type="ECO:0000256" key="12">
    <source>
        <dbReference type="PIRNR" id="PIRNR006769"/>
    </source>
</evidence>
<dbReference type="EMBL" id="JBEHHI010000001">
    <property type="protein sequence ID" value="MEX5726890.1"/>
    <property type="molecule type" value="Genomic_DNA"/>
</dbReference>
<keyword evidence="11" id="KW-0511">Multifunctional enzyme</keyword>
<evidence type="ECO:0000256" key="2">
    <source>
        <dbReference type="ARBA" id="ARBA00004882"/>
    </source>
</evidence>
<evidence type="ECO:0000256" key="7">
    <source>
        <dbReference type="ARBA" id="ARBA00022723"/>
    </source>
</evidence>
<dbReference type="InterPro" id="IPR002734">
    <property type="entry name" value="RibDG_C"/>
</dbReference>
<dbReference type="PROSITE" id="PS51747">
    <property type="entry name" value="CYT_DCMP_DEAMINASES_2"/>
    <property type="match status" value="1"/>
</dbReference>
<dbReference type="InterPro" id="IPR016193">
    <property type="entry name" value="Cytidine_deaminase-like"/>
</dbReference>
<feature type="domain" description="CMP/dCMP-type deaminase" evidence="13">
    <location>
        <begin position="4"/>
        <end position="126"/>
    </location>
</feature>
<keyword evidence="6 12" id="KW-0686">Riboflavin biosynthesis</keyword>
<comment type="function">
    <text evidence="1 12">Converts 2,5-diamino-6-(ribosylamino)-4(3h)-pyrimidinone 5'-phosphate into 5-amino-6-(ribosylamino)-2,4(1h,3h)-pyrimidinedione 5'-phosphate.</text>
</comment>
<accession>A0ABV3XNL1</accession>
<evidence type="ECO:0000313" key="14">
    <source>
        <dbReference type="EMBL" id="MEX5726890.1"/>
    </source>
</evidence>
<keyword evidence="7 12" id="KW-0479">Metal-binding</keyword>
<comment type="catalytic activity">
    <reaction evidence="12">
        <text>5-amino-6-(5-phospho-D-ribitylamino)uracil + NADP(+) = 5-amino-6-(5-phospho-D-ribosylamino)uracil + NADPH + H(+)</text>
        <dbReference type="Rhea" id="RHEA:17845"/>
        <dbReference type="ChEBI" id="CHEBI:15378"/>
        <dbReference type="ChEBI" id="CHEBI:57783"/>
        <dbReference type="ChEBI" id="CHEBI:58349"/>
        <dbReference type="ChEBI" id="CHEBI:58421"/>
        <dbReference type="ChEBI" id="CHEBI:58453"/>
        <dbReference type="EC" id="1.1.1.193"/>
    </reaction>
</comment>
<dbReference type="SUPFAM" id="SSF53927">
    <property type="entry name" value="Cytidine deaminase-like"/>
    <property type="match status" value="1"/>
</dbReference>
<evidence type="ECO:0000256" key="1">
    <source>
        <dbReference type="ARBA" id="ARBA00002151"/>
    </source>
</evidence>
<evidence type="ECO:0000313" key="15">
    <source>
        <dbReference type="Proteomes" id="UP001560019"/>
    </source>
</evidence>
<protein>
    <recommendedName>
        <fullName evidence="12">Riboflavin biosynthesis protein RibD</fullName>
    </recommendedName>
    <domain>
        <recommendedName>
            <fullName evidence="12">Diaminohydroxyphosphoribosylaminopyrimidine deaminase</fullName>
            <shortName evidence="12">DRAP deaminase</shortName>
            <ecNumber evidence="12">3.5.4.26</ecNumber>
        </recommendedName>
        <alternativeName>
            <fullName evidence="12">Riboflavin-specific deaminase</fullName>
        </alternativeName>
    </domain>
    <domain>
        <recommendedName>
            <fullName evidence="12">5-amino-6-(5-phosphoribosylamino)uracil reductase</fullName>
            <ecNumber evidence="12">1.1.1.193</ecNumber>
        </recommendedName>
        <alternativeName>
            <fullName evidence="12">HTP reductase</fullName>
        </alternativeName>
    </domain>
</protein>
<evidence type="ECO:0000256" key="10">
    <source>
        <dbReference type="ARBA" id="ARBA00023002"/>
    </source>
</evidence>
<sequence>MSGAGDARFMALALGLGARGQGAVWPNPAVGCVIVNAGRVVGRGWTAPGGRPHAEPQALARAGAAARGATAYVSLEPCAHHGATPPCAEALIAAGVARVVTALEDPDARVAGRGHAMLRAAGVAVTTGVLAAEAARAHRGFLLARTEGRPALTLKLASSFDGRIATATGDSQWITGPEARRMVHALRARHDAVMVGGGTARADDPMLTVRGLGVARQPLRVVCSRRLDLPLGGQLAQSAAAPPLWLCHGPDAATGRREAWAAAGARLIEVRPGPDRQLDPRAILAALGAAGLTRVFCEGGGAFAASLLNAGLVDELVGFTAGLALGAEGRPSLGAMGIDALSEAPRFRLIETRDAGGDVLHRWERAGP</sequence>
<dbReference type="PANTHER" id="PTHR38011">
    <property type="entry name" value="DIHYDROFOLATE REDUCTASE FAMILY PROTEIN (AFU_ORTHOLOGUE AFUA_8G06820)"/>
    <property type="match status" value="1"/>
</dbReference>
<evidence type="ECO:0000256" key="6">
    <source>
        <dbReference type="ARBA" id="ARBA00022619"/>
    </source>
</evidence>
<organism evidence="14 15">
    <name type="scientific">Rhodovulum iodosum</name>
    <dbReference type="NCBI Taxonomy" id="68291"/>
    <lineage>
        <taxon>Bacteria</taxon>
        <taxon>Pseudomonadati</taxon>
        <taxon>Pseudomonadota</taxon>
        <taxon>Alphaproteobacteria</taxon>
        <taxon>Rhodobacterales</taxon>
        <taxon>Paracoccaceae</taxon>
        <taxon>Rhodovulum</taxon>
    </lineage>
</organism>
<evidence type="ECO:0000256" key="9">
    <source>
        <dbReference type="ARBA" id="ARBA00022857"/>
    </source>
</evidence>
<dbReference type="Pfam" id="PF00383">
    <property type="entry name" value="dCMP_cyt_deam_1"/>
    <property type="match status" value="1"/>
</dbReference>
<comment type="catalytic activity">
    <reaction evidence="12">
        <text>2,5-diamino-6-hydroxy-4-(5-phosphoribosylamino)-pyrimidine + H2O + H(+) = 5-amino-6-(5-phospho-D-ribosylamino)uracil + NH4(+)</text>
        <dbReference type="Rhea" id="RHEA:21868"/>
        <dbReference type="ChEBI" id="CHEBI:15377"/>
        <dbReference type="ChEBI" id="CHEBI:15378"/>
        <dbReference type="ChEBI" id="CHEBI:28938"/>
        <dbReference type="ChEBI" id="CHEBI:58453"/>
        <dbReference type="ChEBI" id="CHEBI:58614"/>
        <dbReference type="EC" id="3.5.4.26"/>
    </reaction>
</comment>
<comment type="cofactor">
    <cofactor evidence="12">
        <name>Zn(2+)</name>
        <dbReference type="ChEBI" id="CHEBI:29105"/>
    </cofactor>
    <text evidence="12">Binds 1 zinc ion.</text>
</comment>
<evidence type="ECO:0000256" key="3">
    <source>
        <dbReference type="ARBA" id="ARBA00004910"/>
    </source>
</evidence>
<dbReference type="InterPro" id="IPR002125">
    <property type="entry name" value="CMP_dCMP_dom"/>
</dbReference>
<reference evidence="14 15" key="1">
    <citation type="submission" date="2024-06" db="EMBL/GenBank/DDBJ databases">
        <title>Genome of Rhodovulum iodosum, a marine photoferrotroph.</title>
        <authorList>
            <person name="Bianchini G."/>
            <person name="Nikeleit V."/>
            <person name="Kappler A."/>
            <person name="Bryce C."/>
            <person name="Sanchez-Baracaldo P."/>
        </authorList>
    </citation>
    <scope>NUCLEOTIDE SEQUENCE [LARGE SCALE GENOMIC DNA]</scope>
    <source>
        <strain evidence="14 15">UT/N1</strain>
    </source>
</reference>